<keyword evidence="2 5" id="KW-0689">Ribosomal protein</keyword>
<feature type="region of interest" description="Disordered" evidence="6">
    <location>
        <begin position="205"/>
        <end position="229"/>
    </location>
</feature>
<dbReference type="Proteomes" id="UP000183245">
    <property type="component" value="Unassembled WGS sequence"/>
</dbReference>
<feature type="region of interest" description="Disordered" evidence="6">
    <location>
        <begin position="55"/>
        <end position="78"/>
    </location>
</feature>
<dbReference type="GO" id="GO:0019843">
    <property type="term" value="F:rRNA binding"/>
    <property type="evidence" value="ECO:0007669"/>
    <property type="project" value="UniProtKB-UniRule"/>
</dbReference>
<proteinExistence type="inferred from homology"/>
<evidence type="ECO:0000256" key="6">
    <source>
        <dbReference type="SAM" id="MobiDB-lite"/>
    </source>
</evidence>
<keyword evidence="5" id="KW-0694">RNA-binding</keyword>
<dbReference type="PANTHER" id="PTHR10746:SF6">
    <property type="entry name" value="LARGE RIBOSOMAL SUBUNIT PROTEIN UL4M"/>
    <property type="match status" value="1"/>
</dbReference>
<keyword evidence="3 5" id="KW-0687">Ribonucleoprotein</keyword>
<comment type="function">
    <text evidence="5">Forms part of the polypeptide exit tunnel.</text>
</comment>
<dbReference type="AlphaFoldDB" id="A0A1J5ITX1"/>
<evidence type="ECO:0000256" key="4">
    <source>
        <dbReference type="ARBA" id="ARBA00035244"/>
    </source>
</evidence>
<feature type="compositionally biased region" description="Basic residues" evidence="6">
    <location>
        <begin position="60"/>
        <end position="71"/>
    </location>
</feature>
<dbReference type="GO" id="GO:1990904">
    <property type="term" value="C:ribonucleoprotein complex"/>
    <property type="evidence" value="ECO:0007669"/>
    <property type="project" value="UniProtKB-KW"/>
</dbReference>
<keyword evidence="5" id="KW-0699">rRNA-binding</keyword>
<dbReference type="InterPro" id="IPR023574">
    <property type="entry name" value="Ribosomal_uL4_dom_sf"/>
</dbReference>
<comment type="subunit">
    <text evidence="5">Part of the 50S ribosomal subunit.</text>
</comment>
<comment type="caution">
    <text evidence="7">The sequence shown here is derived from an EMBL/GenBank/DDBJ whole genome shotgun (WGS) entry which is preliminary data.</text>
</comment>
<dbReference type="STRING" id="1817892.AUK40_00075"/>
<dbReference type="GO" id="GO:0006412">
    <property type="term" value="P:translation"/>
    <property type="evidence" value="ECO:0007669"/>
    <property type="project" value="UniProtKB-UniRule"/>
</dbReference>
<organism evidence="7 8">
    <name type="scientific">Candidatus Wirthbacteria bacterium CG2_30_54_11</name>
    <dbReference type="NCBI Taxonomy" id="1817892"/>
    <lineage>
        <taxon>Bacteria</taxon>
        <taxon>Candidatus Wirthbacteria</taxon>
    </lineage>
</organism>
<dbReference type="SUPFAM" id="SSF52166">
    <property type="entry name" value="Ribosomal protein L4"/>
    <property type="match status" value="1"/>
</dbReference>
<dbReference type="HAMAP" id="MF_01328_B">
    <property type="entry name" value="Ribosomal_uL4_B"/>
    <property type="match status" value="1"/>
</dbReference>
<accession>A0A1J5ITX1</accession>
<comment type="similarity">
    <text evidence="1 5">Belongs to the universal ribosomal protein uL4 family.</text>
</comment>
<dbReference type="Gene3D" id="3.40.1370.10">
    <property type="match status" value="1"/>
</dbReference>
<evidence type="ECO:0000313" key="7">
    <source>
        <dbReference type="EMBL" id="OIQ00557.1"/>
    </source>
</evidence>
<dbReference type="InterPro" id="IPR002136">
    <property type="entry name" value="Ribosomal_uL4"/>
</dbReference>
<comment type="function">
    <text evidence="5">One of the primary rRNA binding proteins, this protein initially binds near the 5'-end of the 23S rRNA. It is important during the early stages of 50S assembly. It makes multiple contacts with different domains of the 23S rRNA in the assembled 50S subunit and ribosome.</text>
</comment>
<dbReference type="GO" id="GO:0005840">
    <property type="term" value="C:ribosome"/>
    <property type="evidence" value="ECO:0007669"/>
    <property type="project" value="UniProtKB-KW"/>
</dbReference>
<name>A0A1J5ITX1_9BACT</name>
<dbReference type="Pfam" id="PF00573">
    <property type="entry name" value="Ribosomal_L4"/>
    <property type="match status" value="1"/>
</dbReference>
<dbReference type="EMBL" id="MNZT01000001">
    <property type="protein sequence ID" value="OIQ00557.1"/>
    <property type="molecule type" value="Genomic_DNA"/>
</dbReference>
<feature type="compositionally biased region" description="Basic and acidic residues" evidence="6">
    <location>
        <begin position="208"/>
        <end position="229"/>
    </location>
</feature>
<gene>
    <name evidence="5" type="primary">rplD</name>
    <name evidence="7" type="ORF">AUK40_00075</name>
</gene>
<dbReference type="InterPro" id="IPR013005">
    <property type="entry name" value="Ribosomal_uL4-like"/>
</dbReference>
<evidence type="ECO:0000256" key="3">
    <source>
        <dbReference type="ARBA" id="ARBA00023274"/>
    </source>
</evidence>
<dbReference type="NCBIfam" id="TIGR03953">
    <property type="entry name" value="rplD_bact"/>
    <property type="match status" value="1"/>
</dbReference>
<evidence type="ECO:0000313" key="8">
    <source>
        <dbReference type="Proteomes" id="UP000183245"/>
    </source>
</evidence>
<dbReference type="GO" id="GO:0003735">
    <property type="term" value="F:structural constituent of ribosome"/>
    <property type="evidence" value="ECO:0007669"/>
    <property type="project" value="InterPro"/>
</dbReference>
<evidence type="ECO:0000256" key="5">
    <source>
        <dbReference type="HAMAP-Rule" id="MF_01328"/>
    </source>
</evidence>
<reference evidence="7 8" key="1">
    <citation type="journal article" date="2016" name="Environ. Microbiol.">
        <title>Genomic resolution of a cold subsurface aquifer community provides metabolic insights for novel microbes adapted to high CO concentrations.</title>
        <authorList>
            <person name="Probst A.J."/>
            <person name="Castelle C.J."/>
            <person name="Singh A."/>
            <person name="Brown C.T."/>
            <person name="Anantharaman K."/>
            <person name="Sharon I."/>
            <person name="Hug L.A."/>
            <person name="Burstein D."/>
            <person name="Emerson J.B."/>
            <person name="Thomas B.C."/>
            <person name="Banfield J.F."/>
        </authorList>
    </citation>
    <scope>NUCLEOTIDE SEQUENCE [LARGE SCALE GENOMIC DNA]</scope>
    <source>
        <strain evidence="7">CG2_30_54_11</strain>
    </source>
</reference>
<evidence type="ECO:0000256" key="2">
    <source>
        <dbReference type="ARBA" id="ARBA00022980"/>
    </source>
</evidence>
<evidence type="ECO:0000256" key="1">
    <source>
        <dbReference type="ARBA" id="ARBA00010528"/>
    </source>
</evidence>
<sequence length="229" mass="25515">MSKIDLYNAAGEKSGTIKLPEHIFNVDVNYPLIAQAVHVYLDNQRKRTANTKLRGDVRGGGRKPWKQKGTGRARQGSIRSAQWRGGGIIFGPSAYKPRLGRLNRKMRQAALCSAFSLKAKEQSIIVLEDLDAKISKTKDAVKLLGQLPMTNKSLILLSEPAVETVRALKNIPTVEVNRFDNLNVHSIMSHKTIVITKKGLKQLTARYPEPEKAKKEETKESKDSETKAD</sequence>
<dbReference type="PANTHER" id="PTHR10746">
    <property type="entry name" value="50S RIBOSOMAL PROTEIN L4"/>
    <property type="match status" value="1"/>
</dbReference>
<protein>
    <recommendedName>
        <fullName evidence="4 5">Large ribosomal subunit protein uL4</fullName>
    </recommendedName>
</protein>